<evidence type="ECO:0000256" key="1">
    <source>
        <dbReference type="SAM" id="Coils"/>
    </source>
</evidence>
<keyword evidence="4" id="KW-1185">Reference proteome</keyword>
<proteinExistence type="predicted"/>
<sequence length="162" mass="19174">MTGTIVNYYFHCKQQCWLFANRINLENNSEDVHVGKVLHELKTEGRKNTEISIENIKVDKIDNTYVTEIKRSDSDMEAVKWQTLFYLKVLKSKGIERKGKIEIVEKKYNNKKINYLELNEELENKLNSILQEIEALLNYKEPPIGQLLPKCKKCAYYEYCFL</sequence>
<dbReference type="Proteomes" id="UP000749471">
    <property type="component" value="Unassembled WGS sequence"/>
</dbReference>
<gene>
    <name evidence="3" type="ORF">KQI42_16970</name>
</gene>
<evidence type="ECO:0000259" key="2">
    <source>
        <dbReference type="Pfam" id="PF01930"/>
    </source>
</evidence>
<dbReference type="Pfam" id="PF01930">
    <property type="entry name" value="Cas_Cas4"/>
    <property type="match status" value="1"/>
</dbReference>
<name>A0ABS6E9V3_9FIRM</name>
<dbReference type="PANTHER" id="PTHR37168">
    <property type="entry name" value="CRISPR-ASSOCIATED EXONUCLEASE CAS4"/>
    <property type="match status" value="1"/>
</dbReference>
<feature type="domain" description="DUF83" evidence="2">
    <location>
        <begin position="2"/>
        <end position="161"/>
    </location>
</feature>
<keyword evidence="1" id="KW-0175">Coiled coil</keyword>
<reference evidence="3 4" key="1">
    <citation type="submission" date="2021-06" db="EMBL/GenBank/DDBJ databases">
        <authorList>
            <person name="Sun Q."/>
            <person name="Li D."/>
        </authorList>
    </citation>
    <scope>NUCLEOTIDE SEQUENCE [LARGE SCALE GENOMIC DNA]</scope>
    <source>
        <strain evidence="3 4">MSJ-40</strain>
    </source>
</reference>
<evidence type="ECO:0000313" key="4">
    <source>
        <dbReference type="Proteomes" id="UP000749471"/>
    </source>
</evidence>
<comment type="caution">
    <text evidence="3">The sequence shown here is derived from an EMBL/GenBank/DDBJ whole genome shotgun (WGS) entry which is preliminary data.</text>
</comment>
<dbReference type="PANTHER" id="PTHR37168:SF2">
    <property type="entry name" value="CRISPR-ASSOCIATED EXONUCLEASE CAS4"/>
    <property type="match status" value="1"/>
</dbReference>
<dbReference type="InterPro" id="IPR022765">
    <property type="entry name" value="Dna2/Cas4_DUF83"/>
</dbReference>
<feature type="coiled-coil region" evidence="1">
    <location>
        <begin position="101"/>
        <end position="139"/>
    </location>
</feature>
<organism evidence="3 4">
    <name type="scientific">Tissierella simiarum</name>
    <dbReference type="NCBI Taxonomy" id="2841534"/>
    <lineage>
        <taxon>Bacteria</taxon>
        <taxon>Bacillati</taxon>
        <taxon>Bacillota</taxon>
        <taxon>Tissierellia</taxon>
        <taxon>Tissierellales</taxon>
        <taxon>Tissierellaceae</taxon>
        <taxon>Tissierella</taxon>
    </lineage>
</organism>
<protein>
    <submittedName>
        <fullName evidence="3">CRISPR-associated protein Cas4</fullName>
    </submittedName>
</protein>
<evidence type="ECO:0000313" key="3">
    <source>
        <dbReference type="EMBL" id="MBU5439710.1"/>
    </source>
</evidence>
<dbReference type="EMBL" id="JAHLPM010000018">
    <property type="protein sequence ID" value="MBU5439710.1"/>
    <property type="molecule type" value="Genomic_DNA"/>
</dbReference>
<accession>A0ABS6E9V3</accession>